<evidence type="ECO:0000256" key="2">
    <source>
        <dbReference type="SAM" id="Coils"/>
    </source>
</evidence>
<dbReference type="EMBL" id="JAWQEG010001523">
    <property type="protein sequence ID" value="KAK3878761.1"/>
    <property type="molecule type" value="Genomic_DNA"/>
</dbReference>
<dbReference type="InterPro" id="IPR012337">
    <property type="entry name" value="RNaseH-like_sf"/>
</dbReference>
<dbReference type="PROSITE" id="PS50994">
    <property type="entry name" value="INTEGRASE"/>
    <property type="match status" value="1"/>
</dbReference>
<evidence type="ECO:0000313" key="5">
    <source>
        <dbReference type="EMBL" id="KAK3878761.1"/>
    </source>
</evidence>
<reference evidence="5" key="1">
    <citation type="submission" date="2023-10" db="EMBL/GenBank/DDBJ databases">
        <title>Genome assemblies of two species of porcelain crab, Petrolisthes cinctipes and Petrolisthes manimaculis (Anomura: Porcellanidae).</title>
        <authorList>
            <person name="Angst P."/>
        </authorList>
    </citation>
    <scope>NUCLEOTIDE SEQUENCE</scope>
    <source>
        <strain evidence="5">PB745_01</strain>
        <tissue evidence="5">Gill</tissue>
    </source>
</reference>
<dbReference type="GO" id="GO:0015074">
    <property type="term" value="P:DNA integration"/>
    <property type="evidence" value="ECO:0007669"/>
    <property type="project" value="InterPro"/>
</dbReference>
<gene>
    <name evidence="5" type="ORF">Pcinc_016573</name>
</gene>
<dbReference type="Proteomes" id="UP001286313">
    <property type="component" value="Unassembled WGS sequence"/>
</dbReference>
<dbReference type="InterPro" id="IPR054465">
    <property type="entry name" value="Integrase_p58-like_C"/>
</dbReference>
<keyword evidence="2" id="KW-0175">Coiled coil</keyword>
<dbReference type="Gene3D" id="3.30.420.10">
    <property type="entry name" value="Ribonuclease H-like superfamily/Ribonuclease H"/>
    <property type="match status" value="1"/>
</dbReference>
<dbReference type="InterPro" id="IPR041588">
    <property type="entry name" value="Integrase_H2C2"/>
</dbReference>
<feature type="domain" description="Integrase catalytic" evidence="4">
    <location>
        <begin position="242"/>
        <end position="403"/>
    </location>
</feature>
<feature type="compositionally biased region" description="Basic and acidic residues" evidence="3">
    <location>
        <begin position="825"/>
        <end position="834"/>
    </location>
</feature>
<dbReference type="InterPro" id="IPR036397">
    <property type="entry name" value="RNaseH_sf"/>
</dbReference>
<feature type="compositionally biased region" description="Acidic residues" evidence="3">
    <location>
        <begin position="183"/>
        <end position="195"/>
    </location>
</feature>
<dbReference type="SUPFAM" id="SSF53098">
    <property type="entry name" value="Ribonuclease H-like"/>
    <property type="match status" value="1"/>
</dbReference>
<feature type="region of interest" description="Disordered" evidence="3">
    <location>
        <begin position="170"/>
        <end position="200"/>
    </location>
</feature>
<comment type="caution">
    <text evidence="5">The sequence shown here is derived from an EMBL/GenBank/DDBJ whole genome shotgun (WGS) entry which is preliminary data.</text>
</comment>
<evidence type="ECO:0000313" key="6">
    <source>
        <dbReference type="Proteomes" id="UP001286313"/>
    </source>
</evidence>
<evidence type="ECO:0000259" key="4">
    <source>
        <dbReference type="PROSITE" id="PS50994"/>
    </source>
</evidence>
<proteinExistence type="predicted"/>
<accession>A0AAE1FSE5</accession>
<dbReference type="FunFam" id="1.10.340.70:FF:000001">
    <property type="entry name" value="Retrovirus-related Pol polyprotein from transposon gypsy-like Protein"/>
    <property type="match status" value="1"/>
</dbReference>
<organism evidence="5 6">
    <name type="scientific">Petrolisthes cinctipes</name>
    <name type="common">Flat porcelain crab</name>
    <dbReference type="NCBI Taxonomy" id="88211"/>
    <lineage>
        <taxon>Eukaryota</taxon>
        <taxon>Metazoa</taxon>
        <taxon>Ecdysozoa</taxon>
        <taxon>Arthropoda</taxon>
        <taxon>Crustacea</taxon>
        <taxon>Multicrustacea</taxon>
        <taxon>Malacostraca</taxon>
        <taxon>Eumalacostraca</taxon>
        <taxon>Eucarida</taxon>
        <taxon>Decapoda</taxon>
        <taxon>Pleocyemata</taxon>
        <taxon>Anomura</taxon>
        <taxon>Galatheoidea</taxon>
        <taxon>Porcellanidae</taxon>
        <taxon>Petrolisthes</taxon>
    </lineage>
</organism>
<dbReference type="AlphaFoldDB" id="A0AAE1FSE5"/>
<evidence type="ECO:0000256" key="1">
    <source>
        <dbReference type="ARBA" id="ARBA00012493"/>
    </source>
</evidence>
<dbReference type="GO" id="GO:0003964">
    <property type="term" value="F:RNA-directed DNA polymerase activity"/>
    <property type="evidence" value="ECO:0007669"/>
    <property type="project" value="UniProtKB-EC"/>
</dbReference>
<dbReference type="InterPro" id="IPR050951">
    <property type="entry name" value="Retrovirus_Pol_polyprotein"/>
</dbReference>
<dbReference type="PANTHER" id="PTHR37984:SF15">
    <property type="entry name" value="INTEGRASE CATALYTIC DOMAIN-CONTAINING PROTEIN"/>
    <property type="match status" value="1"/>
</dbReference>
<dbReference type="EC" id="2.7.7.49" evidence="1"/>
<protein>
    <recommendedName>
        <fullName evidence="1">RNA-directed DNA polymerase</fullName>
        <ecNumber evidence="1">2.7.7.49</ecNumber>
    </recommendedName>
</protein>
<name>A0AAE1FSE5_PETCI</name>
<dbReference type="Pfam" id="PF17921">
    <property type="entry name" value="Integrase_H2C2"/>
    <property type="match status" value="1"/>
</dbReference>
<dbReference type="Gene3D" id="1.10.340.70">
    <property type="match status" value="1"/>
</dbReference>
<dbReference type="GO" id="GO:0003676">
    <property type="term" value="F:nucleic acid binding"/>
    <property type="evidence" value="ECO:0007669"/>
    <property type="project" value="InterPro"/>
</dbReference>
<feature type="coiled-coil region" evidence="2">
    <location>
        <begin position="433"/>
        <end position="460"/>
    </location>
</feature>
<feature type="region of interest" description="Disordered" evidence="3">
    <location>
        <begin position="804"/>
        <end position="834"/>
    </location>
</feature>
<sequence length="834" mass="93256">MVNASTVSILWAVVTVSEPRKDSRDNSVLPTSKDRVLSEGGKGAVDAVPMSDVTGAVVQSVATDAAAEDCYAPYRSDGGVGGSLTVPLVECRVSCNLFNGTAQVGVVESLPESNVDLILGNDLVRGEEVGAPVMTKDPVPAEVVEDEDQMNFPVCAVTRSMSRVEESRRVEAAEAVVTPSDPPVEDVDGDGESPDDPSLTNLFSDTSSEQLALECVDVDRFKDLQGSDPGIQELRSLAVENMGEEKGSCLYEKDGVLYRRWRPPHTSVDEGLRDVHQLVVPSVCRQELIRLAHDIPFAAHLGVRKTLERLRAEFYWPAMRADVYQHQTLEEFGVKHVRSSAYHPESQGALERYHQTLKNMMRKYCLEHTKDWDKGVPFLLFATREVPKESLGFSPNELVFAHHVRGPLSIVKEAWSSDVDTSKNLLHYVLEFKTRLSDTREEAKKNLEEAQGKMKQWYDRKARWREFQVGDEVLVLLPLQGQPLAAKFQGPYVVEKRLGETDYLVKTPDRQRSHQFCHMNMLKPYYRPLKTPVTTHHVVAVVVEEDDDDVAEVTCEFQESNWVDNEEAETTLRDKVSHLPPEQVTQLWKLMSTYGKVFASVPGRTDWTQHDVDVGVATPVKLPPYRVSPRHIKVLRKELKCVPCTTWQCWRLYLLKQDILHLANTQFISIGSARRQLNFRRQKDGGVKTYASSLRSKLFAEPSQEAAAFCSSESVSKVTLHNSFSVLETLSDTHSGDPSTDDNSQTLAKGVHVEEVHAATRSPKRKLKSHKLPQRCLRGSSEALDSIDVPPCKATISAYSSIVSSQFHQKRSRGSDESLDSTEIPPRKLPSESS</sequence>
<dbReference type="PANTHER" id="PTHR37984">
    <property type="entry name" value="PROTEIN CBG26694"/>
    <property type="match status" value="1"/>
</dbReference>
<evidence type="ECO:0000256" key="3">
    <source>
        <dbReference type="SAM" id="MobiDB-lite"/>
    </source>
</evidence>
<dbReference type="InterPro" id="IPR001584">
    <property type="entry name" value="Integrase_cat-core"/>
</dbReference>
<keyword evidence="6" id="KW-1185">Reference proteome</keyword>
<dbReference type="Pfam" id="PF22938">
    <property type="entry name" value="Integrase_p58_C"/>
    <property type="match status" value="1"/>
</dbReference>
<feature type="region of interest" description="Disordered" evidence="3">
    <location>
        <begin position="21"/>
        <end position="44"/>
    </location>
</feature>